<keyword evidence="1" id="KW-0712">Selenocysteine</keyword>
<dbReference type="PANTHER" id="PTHR11781:SF4">
    <property type="entry name" value="THYROXINE 5-DEIODINASE"/>
    <property type="match status" value="1"/>
</dbReference>
<dbReference type="GO" id="GO:0042403">
    <property type="term" value="P:thyroid hormone metabolic process"/>
    <property type="evidence" value="ECO:0007669"/>
    <property type="project" value="TreeGrafter"/>
</dbReference>
<dbReference type="Pfam" id="PF00837">
    <property type="entry name" value="T4_deiodinase"/>
    <property type="match status" value="2"/>
</dbReference>
<proteinExistence type="inferred from homology"/>
<dbReference type="AlphaFoldDB" id="A0A8C4QDV3"/>
<evidence type="ECO:0000256" key="1">
    <source>
        <dbReference type="RuleBase" id="RU000676"/>
    </source>
</evidence>
<dbReference type="GO" id="GO:0042446">
    <property type="term" value="P:hormone biosynthetic process"/>
    <property type="evidence" value="ECO:0007669"/>
    <property type="project" value="UniProtKB-KW"/>
</dbReference>
<organism evidence="3 4">
    <name type="scientific">Eptatretus burgeri</name>
    <name type="common">Inshore hagfish</name>
    <dbReference type="NCBI Taxonomy" id="7764"/>
    <lineage>
        <taxon>Eukaryota</taxon>
        <taxon>Metazoa</taxon>
        <taxon>Chordata</taxon>
        <taxon>Craniata</taxon>
        <taxon>Vertebrata</taxon>
        <taxon>Cyclostomata</taxon>
        <taxon>Myxini</taxon>
        <taxon>Myxiniformes</taxon>
        <taxon>Myxinidae</taxon>
        <taxon>Eptatretinae</taxon>
        <taxon>Eptatretus</taxon>
    </lineage>
</organism>
<dbReference type="InterPro" id="IPR000643">
    <property type="entry name" value="Iodothyronine_deiodinase"/>
</dbReference>
<dbReference type="Ensembl" id="ENSEBUT00000014466.1">
    <property type="protein sequence ID" value="ENSEBUP00000013891.1"/>
    <property type="gene ID" value="ENSEBUG00000008758.1"/>
</dbReference>
<name>A0A8C4QDV3_EPTBU</name>
<evidence type="ECO:0000256" key="2">
    <source>
        <dbReference type="SAM" id="Phobius"/>
    </source>
</evidence>
<keyword evidence="1" id="KW-0893">Thyroid hormones biosynthesis</keyword>
<evidence type="ECO:0000313" key="3">
    <source>
        <dbReference type="Ensembl" id="ENSEBUP00000013891.1"/>
    </source>
</evidence>
<keyword evidence="1" id="KW-0560">Oxidoreductase</keyword>
<comment type="function">
    <text evidence="1">Responsible for the deiodination of T4 (3,5,3',5'-tetraiodothyronine).</text>
</comment>
<keyword evidence="2" id="KW-0812">Transmembrane</keyword>
<evidence type="ECO:0000313" key="4">
    <source>
        <dbReference type="Proteomes" id="UP000694388"/>
    </source>
</evidence>
<sequence length="225" mass="25363">MLGMAEDLLVVMNVLPPFLLSALSLFLLDCLCVRRRILKRLQEKASPEDPPLDISDASRTFTVPALRAVWRSHVLERGRAARLHGVAPSPRVVRLDVCPEDRARDDKHLLDYARPGRPTADFLHVYVDEAHPVDGWSSPDATFQLRAHRDLQERVDAARRLVPFLSSRAPFVVVADTMENECSAAYGAAFYRLYVLLGGKVVHESARSIEPTALSVLRRWLERYG</sequence>
<keyword evidence="4" id="KW-1185">Reference proteome</keyword>
<reference evidence="3" key="2">
    <citation type="submission" date="2025-09" db="UniProtKB">
        <authorList>
            <consortium name="Ensembl"/>
        </authorList>
    </citation>
    <scope>IDENTIFICATION</scope>
</reference>
<dbReference type="PANTHER" id="PTHR11781">
    <property type="entry name" value="IODOTHYRONINE DEIODINASE"/>
    <property type="match status" value="1"/>
</dbReference>
<feature type="transmembrane region" description="Helical" evidence="2">
    <location>
        <begin position="14"/>
        <end position="33"/>
    </location>
</feature>
<dbReference type="OMA" id="CSXPPFM"/>
<keyword evidence="2" id="KW-0472">Membrane</keyword>
<dbReference type="Proteomes" id="UP000694388">
    <property type="component" value="Unplaced"/>
</dbReference>
<dbReference type="GeneTree" id="ENSGT00940000154482"/>
<comment type="similarity">
    <text evidence="1">Belongs to the iodothyronine deiodinase family.</text>
</comment>
<dbReference type="Gene3D" id="3.40.30.10">
    <property type="entry name" value="Glutaredoxin"/>
    <property type="match status" value="1"/>
</dbReference>
<reference evidence="3" key="1">
    <citation type="submission" date="2025-08" db="UniProtKB">
        <authorList>
            <consortium name="Ensembl"/>
        </authorList>
    </citation>
    <scope>IDENTIFICATION</scope>
</reference>
<dbReference type="GO" id="GO:0004800">
    <property type="term" value="F:thyroxine 5'-deiodinase activity"/>
    <property type="evidence" value="ECO:0007669"/>
    <property type="project" value="InterPro"/>
</dbReference>
<protein>
    <recommendedName>
        <fullName evidence="1">Iodothyronine deiodinase</fullName>
    </recommendedName>
</protein>
<keyword evidence="2" id="KW-1133">Transmembrane helix</keyword>
<accession>A0A8C4QDV3</accession>